<evidence type="ECO:0000313" key="4">
    <source>
        <dbReference type="Proteomes" id="UP000014071"/>
    </source>
</evidence>
<accession>R9P2V8</accession>
<dbReference type="OrthoDB" id="2417614at2759"/>
<feature type="region of interest" description="Disordered" evidence="1">
    <location>
        <begin position="157"/>
        <end position="222"/>
    </location>
</feature>
<keyword evidence="4" id="KW-1185">Reference proteome</keyword>
<proteinExistence type="predicted"/>
<feature type="domain" description="Bacteriophage T5 Orf172 DNA-binding" evidence="2">
    <location>
        <begin position="329"/>
        <end position="435"/>
    </location>
</feature>
<evidence type="ECO:0000313" key="3">
    <source>
        <dbReference type="EMBL" id="GAC95758.1"/>
    </source>
</evidence>
<feature type="compositionally biased region" description="Low complexity" evidence="1">
    <location>
        <begin position="27"/>
        <end position="47"/>
    </location>
</feature>
<protein>
    <recommendedName>
        <fullName evidence="2">Bacteriophage T5 Orf172 DNA-binding domain-containing protein</fullName>
    </recommendedName>
</protein>
<dbReference type="EMBL" id="DF238796">
    <property type="protein sequence ID" value="GAC95758.1"/>
    <property type="molecule type" value="Genomic_DNA"/>
</dbReference>
<feature type="region of interest" description="Disordered" evidence="1">
    <location>
        <begin position="106"/>
        <end position="126"/>
    </location>
</feature>
<evidence type="ECO:0000259" key="2">
    <source>
        <dbReference type="SMART" id="SM00974"/>
    </source>
</evidence>
<dbReference type="STRING" id="1305764.R9P2V8"/>
<gene>
    <name evidence="3" type="ORF">PHSY_003334</name>
</gene>
<dbReference type="AlphaFoldDB" id="R9P2V8"/>
<dbReference type="HOGENOM" id="CLU_033470_0_0_1"/>
<dbReference type="InterPro" id="IPR018306">
    <property type="entry name" value="Phage_T5_Orf172_DNA-bd"/>
</dbReference>
<dbReference type="PANTHER" id="PTHR28094:SF1">
    <property type="entry name" value="MEIOTICALLY UP-REGULATED GENE 113 PROTEIN"/>
    <property type="match status" value="1"/>
</dbReference>
<dbReference type="SMART" id="SM00974">
    <property type="entry name" value="T5orf172"/>
    <property type="match status" value="1"/>
</dbReference>
<sequence length="474" mass="53027">MAALGSPRDEYATTFLERALKRLHIRSPSSSLSQGSPSSSPSSSRAKPLPPPPKLFYRHAHDRAQQAANAPPYEYGAGSSSYTLPPTHPHLQQRPGPARIVLSHQHVDTSRLPPRPPSFVPQHVPPPSLRPASIPVGSLSAHKVAFPFELVPQSKERLSTSASTHGKENRFDPTVPSSEPKTPPRSRQREPVDLQKSGGGFLTPKGSQTDARHSPVKGQCWGIKKDGSRCTRKVRAADADGQNSSDVEEKYCFQHVAEAKKWPGFYHSRPPNSDASRTEVYVKYHDWLDDTVNDHTQALLRHCMSRSLTDTDGSEQGHLYVHELMSLSTSTHVCLKVGRSTQVFRRIGEWNSQCRSKQPLLRAIYPSHDDQQLMPGMDSPTMEGVYFSRRWEALVHLELGALGKRVDSICPDCGKRHREIFLIPRWLGYRDASRQEQNGGFEVARTAILKWLRFVQMLAAPDASAKFSVHKEMR</sequence>
<organism evidence="3 4">
    <name type="scientific">Pseudozyma hubeiensis (strain SY62)</name>
    <name type="common">Yeast</name>
    <dbReference type="NCBI Taxonomy" id="1305764"/>
    <lineage>
        <taxon>Eukaryota</taxon>
        <taxon>Fungi</taxon>
        <taxon>Dikarya</taxon>
        <taxon>Basidiomycota</taxon>
        <taxon>Ustilaginomycotina</taxon>
        <taxon>Ustilaginomycetes</taxon>
        <taxon>Ustilaginales</taxon>
        <taxon>Ustilaginaceae</taxon>
        <taxon>Pseudozyma</taxon>
    </lineage>
</organism>
<dbReference type="GeneID" id="24108624"/>
<dbReference type="InterPro" id="IPR053006">
    <property type="entry name" value="Meiosis_regulatory"/>
</dbReference>
<dbReference type="RefSeq" id="XP_012189345.1">
    <property type="nucleotide sequence ID" value="XM_012333955.1"/>
</dbReference>
<reference evidence="4" key="1">
    <citation type="journal article" date="2013" name="Genome Announc.">
        <title>Draft genome sequence of the basidiomycetous yeast-like fungus Pseudozyma hubeiensis SY62, which produces an abundant amount of the biosurfactant mannosylerythritol lipids.</title>
        <authorList>
            <person name="Konishi M."/>
            <person name="Hatada Y."/>
            <person name="Horiuchi J."/>
        </authorList>
    </citation>
    <scope>NUCLEOTIDE SEQUENCE [LARGE SCALE GENOMIC DNA]</scope>
    <source>
        <strain evidence="4">SY62</strain>
    </source>
</reference>
<name>R9P2V8_PSEHS</name>
<dbReference type="PANTHER" id="PTHR28094">
    <property type="entry name" value="MEIOTICALLY UP-REGULATED GENE 113 PROTEIN"/>
    <property type="match status" value="1"/>
</dbReference>
<feature type="compositionally biased region" description="Pro residues" evidence="1">
    <location>
        <begin position="113"/>
        <end position="126"/>
    </location>
</feature>
<evidence type="ECO:0000256" key="1">
    <source>
        <dbReference type="SAM" id="MobiDB-lite"/>
    </source>
</evidence>
<dbReference type="eggNOG" id="ENOG502QWMU">
    <property type="taxonomic scope" value="Eukaryota"/>
</dbReference>
<dbReference type="Pfam" id="PF10544">
    <property type="entry name" value="T5orf172"/>
    <property type="match status" value="1"/>
</dbReference>
<feature type="region of interest" description="Disordered" evidence="1">
    <location>
        <begin position="24"/>
        <end position="94"/>
    </location>
</feature>
<dbReference type="Proteomes" id="UP000014071">
    <property type="component" value="Unassembled WGS sequence"/>
</dbReference>